<dbReference type="Proteomes" id="UP000241690">
    <property type="component" value="Unassembled WGS sequence"/>
</dbReference>
<protein>
    <submittedName>
        <fullName evidence="1">Uncharacterized protein</fullName>
    </submittedName>
</protein>
<dbReference type="GeneID" id="36629904"/>
<dbReference type="EMBL" id="KZ679678">
    <property type="protein sequence ID" value="PTB56709.1"/>
    <property type="molecule type" value="Genomic_DNA"/>
</dbReference>
<evidence type="ECO:0000313" key="2">
    <source>
        <dbReference type="Proteomes" id="UP000241690"/>
    </source>
</evidence>
<dbReference type="RefSeq" id="XP_024776386.1">
    <property type="nucleotide sequence ID" value="XM_024921324.1"/>
</dbReference>
<reference evidence="1 2" key="1">
    <citation type="submission" date="2016-07" db="EMBL/GenBank/DDBJ databases">
        <title>Multiple horizontal gene transfer events from other fungi enriched the ability of initially mycotrophic Trichoderma (Ascomycota) to feed on dead plant biomass.</title>
        <authorList>
            <consortium name="DOE Joint Genome Institute"/>
            <person name="Aerts A."/>
            <person name="Atanasova L."/>
            <person name="Chenthamara K."/>
            <person name="Zhang J."/>
            <person name="Grujic M."/>
            <person name="Henrissat B."/>
            <person name="Kuo A."/>
            <person name="Salamov A."/>
            <person name="Lipzen A."/>
            <person name="Labutti K."/>
            <person name="Barry K."/>
            <person name="Miao Y."/>
            <person name="Rahimi M.J."/>
            <person name="Shen Q."/>
            <person name="Grigoriev I.V."/>
            <person name="Kubicek C.P."/>
            <person name="Druzhinina I.S."/>
        </authorList>
    </citation>
    <scope>NUCLEOTIDE SEQUENCE [LARGE SCALE GENOMIC DNA]</scope>
    <source>
        <strain evidence="1 2">CBS 226.95</strain>
    </source>
</reference>
<keyword evidence="2" id="KW-1185">Reference proteome</keyword>
<name>A0A2T4AI09_TRIHA</name>
<evidence type="ECO:0000313" key="1">
    <source>
        <dbReference type="EMBL" id="PTB56709.1"/>
    </source>
</evidence>
<organism evidence="1 2">
    <name type="scientific">Trichoderma harzianum CBS 226.95</name>
    <dbReference type="NCBI Taxonomy" id="983964"/>
    <lineage>
        <taxon>Eukaryota</taxon>
        <taxon>Fungi</taxon>
        <taxon>Dikarya</taxon>
        <taxon>Ascomycota</taxon>
        <taxon>Pezizomycotina</taxon>
        <taxon>Sordariomycetes</taxon>
        <taxon>Hypocreomycetidae</taxon>
        <taxon>Hypocreales</taxon>
        <taxon>Hypocreaceae</taxon>
        <taxon>Trichoderma</taxon>
    </lineage>
</organism>
<sequence>MQRWASGSGAVCLRLPAVCALARARVLCWMRLWLWSGRAGRGELSGGQAGLSICLCLYFYTRCAVPATNGVSLNVPNASLARNKRGHVPHCWSPVQPLAHQLPVSDRIQCTLIPVPQRFDGRIMDVPVAASEARCSTCILSLFLPPMYQVVTAVQKQQQGT</sequence>
<proteinExistence type="predicted"/>
<gene>
    <name evidence="1" type="ORF">M431DRAFT_550851</name>
</gene>
<dbReference type="AlphaFoldDB" id="A0A2T4AI09"/>
<accession>A0A2T4AI09</accession>